<evidence type="ECO:0000313" key="2">
    <source>
        <dbReference type="EMBL" id="UQY45082.1"/>
    </source>
</evidence>
<dbReference type="EMBL" id="CP082904">
    <property type="protein sequence ID" value="UQY45082.1"/>
    <property type="molecule type" value="Genomic_DNA"/>
</dbReference>
<protein>
    <recommendedName>
        <fullName evidence="1">CdiI immunity protein domain-containing protein</fullName>
    </recommendedName>
</protein>
<name>A0ABY4RDH3_9GAMM</name>
<dbReference type="Pfam" id="PF18593">
    <property type="entry name" value="CdiI_2"/>
    <property type="match status" value="1"/>
</dbReference>
<dbReference type="RefSeq" id="WP_249893661.1">
    <property type="nucleotide sequence ID" value="NZ_CP082904.1"/>
</dbReference>
<evidence type="ECO:0000313" key="3">
    <source>
        <dbReference type="Proteomes" id="UP001056635"/>
    </source>
</evidence>
<gene>
    <name evidence="2" type="ORF">K6958_05210</name>
</gene>
<proteinExistence type="predicted"/>
<organism evidence="2 3">
    <name type="scientific">Mixta hanseatica</name>
    <dbReference type="NCBI Taxonomy" id="2872648"/>
    <lineage>
        <taxon>Bacteria</taxon>
        <taxon>Pseudomonadati</taxon>
        <taxon>Pseudomonadota</taxon>
        <taxon>Gammaproteobacteria</taxon>
        <taxon>Enterobacterales</taxon>
        <taxon>Erwiniaceae</taxon>
        <taxon>Mixta</taxon>
    </lineage>
</organism>
<dbReference type="InterPro" id="IPR041129">
    <property type="entry name" value="CdiI_2"/>
</dbReference>
<accession>A0ABY4RDH3</accession>
<reference evidence="2" key="1">
    <citation type="submission" date="2021-09" db="EMBL/GenBank/DDBJ databases">
        <title>First case of bloodstream infection caused by Mixta hanseatica sp. nov., a member of the Erwiniaceae family.</title>
        <authorList>
            <person name="Both A."/>
            <person name="Huang J."/>
            <person name="Wenzel P."/>
            <person name="Aepfelbacher M."/>
            <person name="Rohde H."/>
            <person name="Christner M."/>
            <person name="Hentschke M."/>
        </authorList>
    </citation>
    <scope>NUCLEOTIDE SEQUENCE</scope>
    <source>
        <strain evidence="2">X22927</strain>
    </source>
</reference>
<evidence type="ECO:0000259" key="1">
    <source>
        <dbReference type="Pfam" id="PF18593"/>
    </source>
</evidence>
<dbReference type="Proteomes" id="UP001056635">
    <property type="component" value="Chromosome"/>
</dbReference>
<keyword evidence="3" id="KW-1185">Reference proteome</keyword>
<sequence>MQTLWNKLKIKAFKRKNASLITLTQTYFGQDRDIFGETIEEVVQSYCDNGENATRWLKNEITEMLKTEDDNELIAHMKLLAENQFSPEPWGETWRSFLQRVLRTLP</sequence>
<feature type="domain" description="CdiI immunity protein" evidence="1">
    <location>
        <begin position="20"/>
        <end position="104"/>
    </location>
</feature>